<name>A0A916RZM4_9BACI</name>
<keyword evidence="3 6" id="KW-0812">Transmembrane</keyword>
<dbReference type="InterPro" id="IPR010343">
    <property type="entry name" value="ArAE_1"/>
</dbReference>
<gene>
    <name evidence="7" type="ORF">GCM10008025_20840</name>
</gene>
<dbReference type="Pfam" id="PF06081">
    <property type="entry name" value="ArAE_1"/>
    <property type="match status" value="1"/>
</dbReference>
<dbReference type="Proteomes" id="UP000613512">
    <property type="component" value="Unassembled WGS sequence"/>
</dbReference>
<evidence type="ECO:0000256" key="4">
    <source>
        <dbReference type="ARBA" id="ARBA00022989"/>
    </source>
</evidence>
<keyword evidence="4 6" id="KW-1133">Transmembrane helix</keyword>
<dbReference type="PANTHER" id="PTHR30509:SF9">
    <property type="entry name" value="MULTIDRUG RESISTANCE PROTEIN MDTO"/>
    <property type="match status" value="1"/>
</dbReference>
<protein>
    <submittedName>
        <fullName evidence="7">UPF0421 protein</fullName>
    </submittedName>
</protein>
<organism evidence="7 8">
    <name type="scientific">Ornithinibacillus halotolerans</name>
    <dbReference type="NCBI Taxonomy" id="1274357"/>
    <lineage>
        <taxon>Bacteria</taxon>
        <taxon>Bacillati</taxon>
        <taxon>Bacillota</taxon>
        <taxon>Bacilli</taxon>
        <taxon>Bacillales</taxon>
        <taxon>Bacillaceae</taxon>
        <taxon>Ornithinibacillus</taxon>
    </lineage>
</organism>
<evidence type="ECO:0000256" key="1">
    <source>
        <dbReference type="ARBA" id="ARBA00004651"/>
    </source>
</evidence>
<dbReference type="PANTHER" id="PTHR30509">
    <property type="entry name" value="P-HYDROXYBENZOIC ACID EFFLUX PUMP SUBUNIT-RELATED"/>
    <property type="match status" value="1"/>
</dbReference>
<feature type="transmembrane region" description="Helical" evidence="6">
    <location>
        <begin position="124"/>
        <end position="146"/>
    </location>
</feature>
<feature type="transmembrane region" description="Helical" evidence="6">
    <location>
        <begin position="55"/>
        <end position="76"/>
    </location>
</feature>
<keyword evidence="5 6" id="KW-0472">Membrane</keyword>
<keyword evidence="8" id="KW-1185">Reference proteome</keyword>
<sequence>MKKFQVRGGRILKTSISILLTATICELLHWPPVFAVITAIVTIEPTVSDSIRKGVIRFPASAIGSLYAVIFISLFGNSPLTYTLAGTLTIVTCYKLKLHAGLLVATITSVAMVEVIHDHFFISFLIRLGTTTIGLGVSTLVNMLILPPNYQNNIETGIHKLRVKVGEAIAFVFEEIMDDEKEKKNYNSDKQLEEIKPLFYKIEKYVRFQKDESKYHPLLGHDKEAFNTLQDRIQLLRMIHYNLVNLINTPLELTPWSKSEKEHILAVVYQFKENLVDRTYQAEENDRMLKQITEMFWEDNEEITKNNDQFPTNFPPELIILYELITIGELVKRYFNY</sequence>
<accession>A0A916RZM4</accession>
<comment type="caution">
    <text evidence="7">The sequence shown here is derived from an EMBL/GenBank/DDBJ whole genome shotgun (WGS) entry which is preliminary data.</text>
</comment>
<evidence type="ECO:0000256" key="5">
    <source>
        <dbReference type="ARBA" id="ARBA00023136"/>
    </source>
</evidence>
<feature type="transmembrane region" description="Helical" evidence="6">
    <location>
        <begin position="16"/>
        <end position="43"/>
    </location>
</feature>
<comment type="subcellular location">
    <subcellularLocation>
        <location evidence="1">Cell membrane</location>
        <topology evidence="1">Multi-pass membrane protein</topology>
    </subcellularLocation>
</comment>
<evidence type="ECO:0000313" key="8">
    <source>
        <dbReference type="Proteomes" id="UP000613512"/>
    </source>
</evidence>
<feature type="transmembrane region" description="Helical" evidence="6">
    <location>
        <begin position="96"/>
        <end position="117"/>
    </location>
</feature>
<reference evidence="7" key="1">
    <citation type="journal article" date="2014" name="Int. J. Syst. Evol. Microbiol.">
        <title>Complete genome sequence of Corynebacterium casei LMG S-19264T (=DSM 44701T), isolated from a smear-ripened cheese.</title>
        <authorList>
            <consortium name="US DOE Joint Genome Institute (JGI-PGF)"/>
            <person name="Walter F."/>
            <person name="Albersmeier A."/>
            <person name="Kalinowski J."/>
            <person name="Ruckert C."/>
        </authorList>
    </citation>
    <scope>NUCLEOTIDE SEQUENCE</scope>
    <source>
        <strain evidence="7">CGMCC 1.12408</strain>
    </source>
</reference>
<evidence type="ECO:0000256" key="6">
    <source>
        <dbReference type="SAM" id="Phobius"/>
    </source>
</evidence>
<dbReference type="AlphaFoldDB" id="A0A916RZM4"/>
<evidence type="ECO:0000256" key="2">
    <source>
        <dbReference type="ARBA" id="ARBA00022475"/>
    </source>
</evidence>
<dbReference type="EMBL" id="BMEY01000009">
    <property type="protein sequence ID" value="GGA77061.1"/>
    <property type="molecule type" value="Genomic_DNA"/>
</dbReference>
<reference evidence="7" key="2">
    <citation type="submission" date="2020-09" db="EMBL/GenBank/DDBJ databases">
        <authorList>
            <person name="Sun Q."/>
            <person name="Zhou Y."/>
        </authorList>
    </citation>
    <scope>NUCLEOTIDE SEQUENCE</scope>
    <source>
        <strain evidence="7">CGMCC 1.12408</strain>
    </source>
</reference>
<keyword evidence="2" id="KW-1003">Cell membrane</keyword>
<evidence type="ECO:0000313" key="7">
    <source>
        <dbReference type="EMBL" id="GGA77061.1"/>
    </source>
</evidence>
<evidence type="ECO:0000256" key="3">
    <source>
        <dbReference type="ARBA" id="ARBA00022692"/>
    </source>
</evidence>
<dbReference type="GO" id="GO:0005886">
    <property type="term" value="C:plasma membrane"/>
    <property type="evidence" value="ECO:0007669"/>
    <property type="project" value="UniProtKB-SubCell"/>
</dbReference>
<dbReference type="RefSeq" id="WP_188384609.1">
    <property type="nucleotide sequence ID" value="NZ_BMEY01000009.1"/>
</dbReference>
<proteinExistence type="predicted"/>